<name>A0ABS1JSE1_9BURK</name>
<dbReference type="Pfam" id="PF07715">
    <property type="entry name" value="Plug"/>
    <property type="match status" value="1"/>
</dbReference>
<keyword evidence="9 10" id="KW-0998">Cell outer membrane</keyword>
<dbReference type="Pfam" id="PF00593">
    <property type="entry name" value="TonB_dep_Rec_b-barrel"/>
    <property type="match status" value="1"/>
</dbReference>
<protein>
    <submittedName>
        <fullName evidence="15">TonB-dependent receptor</fullName>
    </submittedName>
</protein>
<feature type="domain" description="TonB-dependent receptor plug" evidence="14">
    <location>
        <begin position="43"/>
        <end position="152"/>
    </location>
</feature>
<sequence>MLPLLGGPAVAQGQGERESTLPEVRVIPRTPLPGFETPRALYPGNAQQASDLEIERAGAPNLPEFMNRRLPGVIVNEVQGSPYQVDLTYRGQRLSPLLGTAQGLSLWLDGVRLNQPFGDVANWDLLPESAIAGLALVPGSNPLYGLNTLGGALVLTTKSGLTHEGTEADVSVGSAGRHRIGVGHGRRFADGWHAYVAASAFEERGWRDFSRGSLANLFVKAGRQQGEDGWSATLLDAGSRLNGNGLVPEPLFQADRSAIYTAPDASRNHDTLVSLQATRGLPGAARLVVQGWWRHGRRHGSTGDVSDEEDADALEAAINTTRSRQSEAGLGVQWSQRRGAHQWVLGADAAVARISHDQFDQPGTFDARRFAIASPADEPEHEVALRGRTRRFGLFAGDTYEIRPGTQLSLSARWGSTRVRNALGQPEPLLPESFTYRKLNPALGITHALDARTTLFASASQGNRVPTALELGCADAERPCVLPTGLQADPFLQQVVARTYEIGARVQPAGGPSFSGALFRTDTRNDIVFLRSGLSQAGFFANVDRTRRQGAELSAQGRNGALEWQAAYTFLDATYRSPLVLSGPLSTEEQPNAVRSGDRIAGLPRQVLKLSADWTVRPRLTVGADWLVAASQTVAGNEGGSRPELGRLGGYAVLHARLRWQFTERWQAYLRVHNVFDRRYATFAAGSLDLFPGGAPLAPGAEAAPERFLAPGAPRLAVVGLRYVWD</sequence>
<dbReference type="InterPro" id="IPR000531">
    <property type="entry name" value="Beta-barrel_TonB"/>
</dbReference>
<evidence type="ECO:0000259" key="13">
    <source>
        <dbReference type="Pfam" id="PF00593"/>
    </source>
</evidence>
<gene>
    <name evidence="15" type="ORF">JI746_18780</name>
</gene>
<evidence type="ECO:0000256" key="7">
    <source>
        <dbReference type="ARBA" id="ARBA00023136"/>
    </source>
</evidence>
<comment type="caution">
    <text evidence="15">The sequence shown here is derived from an EMBL/GenBank/DDBJ whole genome shotgun (WGS) entry which is preliminary data.</text>
</comment>
<keyword evidence="4 10" id="KW-1134">Transmembrane beta strand</keyword>
<evidence type="ECO:0000256" key="1">
    <source>
        <dbReference type="ARBA" id="ARBA00004571"/>
    </source>
</evidence>
<dbReference type="InterPro" id="IPR039426">
    <property type="entry name" value="TonB-dep_rcpt-like"/>
</dbReference>
<dbReference type="EMBL" id="JAEQND010000010">
    <property type="protein sequence ID" value="MBL0427168.1"/>
    <property type="molecule type" value="Genomic_DNA"/>
</dbReference>
<evidence type="ECO:0000256" key="5">
    <source>
        <dbReference type="ARBA" id="ARBA00022692"/>
    </source>
</evidence>
<evidence type="ECO:0000256" key="4">
    <source>
        <dbReference type="ARBA" id="ARBA00022452"/>
    </source>
</evidence>
<dbReference type="Proteomes" id="UP000622707">
    <property type="component" value="Unassembled WGS sequence"/>
</dbReference>
<comment type="similarity">
    <text evidence="2 10 11">Belongs to the TonB-dependent receptor family.</text>
</comment>
<keyword evidence="6 11" id="KW-0798">TonB box</keyword>
<dbReference type="SUPFAM" id="SSF56935">
    <property type="entry name" value="Porins"/>
    <property type="match status" value="1"/>
</dbReference>
<proteinExistence type="inferred from homology"/>
<evidence type="ECO:0000256" key="3">
    <source>
        <dbReference type="ARBA" id="ARBA00022448"/>
    </source>
</evidence>
<evidence type="ECO:0000313" key="15">
    <source>
        <dbReference type="EMBL" id="MBL0427168.1"/>
    </source>
</evidence>
<feature type="region of interest" description="Disordered" evidence="12">
    <location>
        <begin position="1"/>
        <end position="22"/>
    </location>
</feature>
<evidence type="ECO:0000256" key="6">
    <source>
        <dbReference type="ARBA" id="ARBA00023077"/>
    </source>
</evidence>
<keyword evidence="16" id="KW-1185">Reference proteome</keyword>
<evidence type="ECO:0000256" key="9">
    <source>
        <dbReference type="ARBA" id="ARBA00023237"/>
    </source>
</evidence>
<comment type="subcellular location">
    <subcellularLocation>
        <location evidence="1 10">Cell outer membrane</location>
        <topology evidence="1 10">Multi-pass membrane protein</topology>
    </subcellularLocation>
</comment>
<keyword evidence="3 10" id="KW-0813">Transport</keyword>
<dbReference type="InterPro" id="IPR037066">
    <property type="entry name" value="Plug_dom_sf"/>
</dbReference>
<dbReference type="RefSeq" id="WP_201691785.1">
    <property type="nucleotide sequence ID" value="NZ_JAEQND010000010.1"/>
</dbReference>
<reference evidence="15 16" key="1">
    <citation type="journal article" date="2017" name="Int. J. Syst. Evol. Microbiol.">
        <title>Ramlibacter alkalitolerans sp. nov., alkali-tolerant bacterium isolated from soil of ginseng.</title>
        <authorList>
            <person name="Lee D.H."/>
            <person name="Cha C.J."/>
        </authorList>
    </citation>
    <scope>NUCLEOTIDE SEQUENCE [LARGE SCALE GENOMIC DNA]</scope>
    <source>
        <strain evidence="15 16">KACC 19305</strain>
    </source>
</reference>
<evidence type="ECO:0000313" key="16">
    <source>
        <dbReference type="Proteomes" id="UP000622707"/>
    </source>
</evidence>
<dbReference type="Gene3D" id="2.40.170.20">
    <property type="entry name" value="TonB-dependent receptor, beta-barrel domain"/>
    <property type="match status" value="1"/>
</dbReference>
<dbReference type="PANTHER" id="PTHR30069">
    <property type="entry name" value="TONB-DEPENDENT OUTER MEMBRANE RECEPTOR"/>
    <property type="match status" value="1"/>
</dbReference>
<dbReference type="PANTHER" id="PTHR30069:SF39">
    <property type="entry name" value="BLL6183 PROTEIN"/>
    <property type="match status" value="1"/>
</dbReference>
<dbReference type="PROSITE" id="PS52016">
    <property type="entry name" value="TONB_DEPENDENT_REC_3"/>
    <property type="match status" value="1"/>
</dbReference>
<feature type="domain" description="TonB-dependent receptor-like beta-barrel" evidence="13">
    <location>
        <begin position="252"/>
        <end position="675"/>
    </location>
</feature>
<accession>A0ABS1JSE1</accession>
<evidence type="ECO:0000256" key="8">
    <source>
        <dbReference type="ARBA" id="ARBA00023170"/>
    </source>
</evidence>
<evidence type="ECO:0000256" key="11">
    <source>
        <dbReference type="RuleBase" id="RU003357"/>
    </source>
</evidence>
<dbReference type="Gene3D" id="2.170.130.10">
    <property type="entry name" value="TonB-dependent receptor, plug domain"/>
    <property type="match status" value="1"/>
</dbReference>
<keyword evidence="8 15" id="KW-0675">Receptor</keyword>
<evidence type="ECO:0000259" key="14">
    <source>
        <dbReference type="Pfam" id="PF07715"/>
    </source>
</evidence>
<keyword evidence="5 10" id="KW-0812">Transmembrane</keyword>
<dbReference type="InterPro" id="IPR036942">
    <property type="entry name" value="Beta-barrel_TonB_sf"/>
</dbReference>
<dbReference type="InterPro" id="IPR012910">
    <property type="entry name" value="Plug_dom"/>
</dbReference>
<evidence type="ECO:0000256" key="12">
    <source>
        <dbReference type="SAM" id="MobiDB-lite"/>
    </source>
</evidence>
<organism evidence="15 16">
    <name type="scientific">Ramlibacter alkalitolerans</name>
    <dbReference type="NCBI Taxonomy" id="2039631"/>
    <lineage>
        <taxon>Bacteria</taxon>
        <taxon>Pseudomonadati</taxon>
        <taxon>Pseudomonadota</taxon>
        <taxon>Betaproteobacteria</taxon>
        <taxon>Burkholderiales</taxon>
        <taxon>Comamonadaceae</taxon>
        <taxon>Ramlibacter</taxon>
    </lineage>
</organism>
<keyword evidence="7 10" id="KW-0472">Membrane</keyword>
<evidence type="ECO:0000256" key="2">
    <source>
        <dbReference type="ARBA" id="ARBA00009810"/>
    </source>
</evidence>
<evidence type="ECO:0000256" key="10">
    <source>
        <dbReference type="PROSITE-ProRule" id="PRU01360"/>
    </source>
</evidence>